<organism evidence="1 2">
    <name type="scientific">Massariosphaeria phaeospora</name>
    <dbReference type="NCBI Taxonomy" id="100035"/>
    <lineage>
        <taxon>Eukaryota</taxon>
        <taxon>Fungi</taxon>
        <taxon>Dikarya</taxon>
        <taxon>Ascomycota</taxon>
        <taxon>Pezizomycotina</taxon>
        <taxon>Dothideomycetes</taxon>
        <taxon>Pleosporomycetidae</taxon>
        <taxon>Pleosporales</taxon>
        <taxon>Pleosporales incertae sedis</taxon>
        <taxon>Massariosphaeria</taxon>
    </lineage>
</organism>
<dbReference type="AlphaFoldDB" id="A0A7C8IGJ1"/>
<name>A0A7C8IGJ1_9PLEO</name>
<evidence type="ECO:0000313" key="2">
    <source>
        <dbReference type="Proteomes" id="UP000481861"/>
    </source>
</evidence>
<gene>
    <name evidence="1" type="ORF">BDV95DRAFT_217588</name>
</gene>
<comment type="caution">
    <text evidence="1">The sequence shown here is derived from an EMBL/GenBank/DDBJ whole genome shotgun (WGS) entry which is preliminary data.</text>
</comment>
<sequence>MPSADLGVWARRLYVAYVMLEMLWVWCCEVVATVSAGDKPASVQREGARPQRGPGSTRHVFVDFVCVSELVEGKRASGSAPSFWGGFAASVSAGHLNGGQPQAEPFAHDAF</sequence>
<keyword evidence="2" id="KW-1185">Reference proteome</keyword>
<reference evidence="1 2" key="1">
    <citation type="submission" date="2020-01" db="EMBL/GenBank/DDBJ databases">
        <authorList>
            <consortium name="DOE Joint Genome Institute"/>
            <person name="Haridas S."/>
            <person name="Albert R."/>
            <person name="Binder M."/>
            <person name="Bloem J."/>
            <person name="Labutti K."/>
            <person name="Salamov A."/>
            <person name="Andreopoulos B."/>
            <person name="Baker S.E."/>
            <person name="Barry K."/>
            <person name="Bills G."/>
            <person name="Bluhm B.H."/>
            <person name="Cannon C."/>
            <person name="Castanera R."/>
            <person name="Culley D.E."/>
            <person name="Daum C."/>
            <person name="Ezra D."/>
            <person name="Gonzalez J.B."/>
            <person name="Henrissat B."/>
            <person name="Kuo A."/>
            <person name="Liang C."/>
            <person name="Lipzen A."/>
            <person name="Lutzoni F."/>
            <person name="Magnuson J."/>
            <person name="Mondo S."/>
            <person name="Nolan M."/>
            <person name="Ohm R."/>
            <person name="Pangilinan J."/>
            <person name="Park H.-J.H."/>
            <person name="Ramirez L."/>
            <person name="Alfaro M."/>
            <person name="Sun H."/>
            <person name="Tritt A."/>
            <person name="Yoshinaga Y."/>
            <person name="Zwiers L.-H.L."/>
            <person name="Turgeon B.G."/>
            <person name="Goodwin S.B."/>
            <person name="Spatafora J.W."/>
            <person name="Crous P.W."/>
            <person name="Grigoriev I.V."/>
        </authorList>
    </citation>
    <scope>NUCLEOTIDE SEQUENCE [LARGE SCALE GENOMIC DNA]</scope>
    <source>
        <strain evidence="1 2">CBS 611.86</strain>
    </source>
</reference>
<dbReference type="Proteomes" id="UP000481861">
    <property type="component" value="Unassembled WGS sequence"/>
</dbReference>
<dbReference type="EMBL" id="JAADJZ010000003">
    <property type="protein sequence ID" value="KAF2876132.1"/>
    <property type="molecule type" value="Genomic_DNA"/>
</dbReference>
<evidence type="ECO:0000313" key="1">
    <source>
        <dbReference type="EMBL" id="KAF2876132.1"/>
    </source>
</evidence>
<accession>A0A7C8IGJ1</accession>
<proteinExistence type="predicted"/>
<protein>
    <submittedName>
        <fullName evidence="1">Uncharacterized protein</fullName>
    </submittedName>
</protein>